<dbReference type="AlphaFoldDB" id="A0A062XWN3"/>
<feature type="transmembrane region" description="Helical" evidence="7">
    <location>
        <begin position="124"/>
        <end position="148"/>
    </location>
</feature>
<evidence type="ECO:0000256" key="5">
    <source>
        <dbReference type="ARBA" id="ARBA00022989"/>
    </source>
</evidence>
<evidence type="ECO:0000313" key="8">
    <source>
        <dbReference type="EMBL" id="KDA53829.1"/>
    </source>
</evidence>
<feature type="transmembrane region" description="Helical" evidence="7">
    <location>
        <begin position="422"/>
        <end position="443"/>
    </location>
</feature>
<keyword evidence="4 7" id="KW-0812">Transmembrane</keyword>
<keyword evidence="6 7" id="KW-0472">Membrane</keyword>
<keyword evidence="9" id="KW-1185">Reference proteome</keyword>
<feature type="transmembrane region" description="Helical" evidence="7">
    <location>
        <begin position="231"/>
        <end position="250"/>
    </location>
</feature>
<comment type="subcellular location">
    <subcellularLocation>
        <location evidence="1">Cell membrane</location>
        <topology evidence="1">Multi-pass membrane protein</topology>
    </subcellularLocation>
</comment>
<evidence type="ECO:0000256" key="2">
    <source>
        <dbReference type="ARBA" id="ARBA00008929"/>
    </source>
</evidence>
<feature type="transmembrane region" description="Helical" evidence="7">
    <location>
        <begin position="168"/>
        <end position="189"/>
    </location>
</feature>
<evidence type="ECO:0000256" key="3">
    <source>
        <dbReference type="ARBA" id="ARBA00022475"/>
    </source>
</evidence>
<protein>
    <submittedName>
        <fullName evidence="8">Hydrogenase</fullName>
    </submittedName>
</protein>
<evidence type="ECO:0000256" key="4">
    <source>
        <dbReference type="ARBA" id="ARBA00022692"/>
    </source>
</evidence>
<proteinExistence type="inferred from homology"/>
<dbReference type="Proteomes" id="UP000027284">
    <property type="component" value="Unassembled WGS sequence"/>
</dbReference>
<evidence type="ECO:0000256" key="1">
    <source>
        <dbReference type="ARBA" id="ARBA00004651"/>
    </source>
</evidence>
<feature type="transmembrane region" description="Helical" evidence="7">
    <location>
        <begin position="47"/>
        <end position="72"/>
    </location>
</feature>
<feature type="transmembrane region" description="Helical" evidence="7">
    <location>
        <begin position="311"/>
        <end position="332"/>
    </location>
</feature>
<feature type="transmembrane region" description="Helical" evidence="7">
    <location>
        <begin position="92"/>
        <end position="112"/>
    </location>
</feature>
<feature type="transmembrane region" description="Helical" evidence="7">
    <location>
        <begin position="352"/>
        <end position="370"/>
    </location>
</feature>
<feature type="transmembrane region" description="Helical" evidence="7">
    <location>
        <begin position="377"/>
        <end position="402"/>
    </location>
</feature>
<organism evidence="8 9">
    <name type="scientific">Thermoanaerobaculum aquaticum</name>
    <dbReference type="NCBI Taxonomy" id="1312852"/>
    <lineage>
        <taxon>Bacteria</taxon>
        <taxon>Pseudomonadati</taxon>
        <taxon>Acidobacteriota</taxon>
        <taxon>Thermoanaerobaculia</taxon>
        <taxon>Thermoanaerobaculales</taxon>
        <taxon>Thermoanaerobaculaceae</taxon>
        <taxon>Thermoanaerobaculum</taxon>
    </lineage>
</organism>
<keyword evidence="3" id="KW-1003">Cell membrane</keyword>
<dbReference type="EMBL" id="JMFG01000016">
    <property type="protein sequence ID" value="KDA53829.1"/>
    <property type="molecule type" value="Genomic_DNA"/>
</dbReference>
<name>A0A062XWN3_9BACT</name>
<reference evidence="8 9" key="1">
    <citation type="submission" date="2014-04" db="EMBL/GenBank/DDBJ databases">
        <title>The Genome Sequence of Thermoanaerobaculum aquaticum MP-01, The First Cultivated Group 23 Acidobacterium.</title>
        <authorList>
            <person name="Stamps B.W."/>
            <person name="Losey N.A."/>
            <person name="Lawson P.A."/>
            <person name="Stevenson B.S."/>
        </authorList>
    </citation>
    <scope>NUCLEOTIDE SEQUENCE [LARGE SCALE GENOMIC DNA]</scope>
    <source>
        <strain evidence="8 9">MP-01</strain>
    </source>
</reference>
<evidence type="ECO:0000256" key="7">
    <source>
        <dbReference type="SAM" id="Phobius"/>
    </source>
</evidence>
<evidence type="ECO:0000256" key="6">
    <source>
        <dbReference type="ARBA" id="ARBA00023136"/>
    </source>
</evidence>
<dbReference type="PANTHER" id="PTHR43044">
    <property type="match status" value="1"/>
</dbReference>
<comment type="caution">
    <text evidence="8">The sequence shown here is derived from an EMBL/GenBank/DDBJ whole genome shotgun (WGS) entry which is preliminary data.</text>
</comment>
<dbReference type="STRING" id="1312852.EG19_02330"/>
<evidence type="ECO:0000313" key="9">
    <source>
        <dbReference type="Proteomes" id="UP000027284"/>
    </source>
</evidence>
<comment type="similarity">
    <text evidence="2">Belongs to the NrfD family.</text>
</comment>
<sequence>MMSQPAIWDNSHDQPGQRAPLVLGDDSFAAITERVASIAERPKPPRWWTVTFSISLALTVVLLAMLAYLFTVGVGVWGLNVPVAWGFDITNFVFWVGIGHAGTLISAILFLFRQKWRTSINRFAEGMTIFAVICAGIFPAIHTGRPWFDYWLFPYPNQMQMWPNFRSPLMWDVFAVSTYFTVSLMFWYVGMIPDLATLRDRAKTKLRQIVYGVLALGWRGSARHWHRYERVYLLLAALATPLVLSVHSVVSFDFAVSQLPGWHATIFPPYFVAGAIFSGFAMVLTLLIPIRKAFHLEELVTTRHLDNMAKILLATSLMVGYAYGIEFFTAWYSGNHFEAFTFYNRALGPYAWAYWIMVFCNVVVPQIFWFKKARTTPWILLVGSLLVNVGMWFERFVIVVTTLSRDFLPGNWGIYKPTWVELLTLAGSFGLFLTLFLLFLRFLPMVAMAEVKSVVPRAGLERGPHRGHGQYWGEIPHQHEEILGGENHDRR</sequence>
<dbReference type="GO" id="GO:0005886">
    <property type="term" value="C:plasma membrane"/>
    <property type="evidence" value="ECO:0007669"/>
    <property type="project" value="UniProtKB-SubCell"/>
</dbReference>
<gene>
    <name evidence="8" type="ORF">EG19_02330</name>
</gene>
<dbReference type="InterPro" id="IPR005614">
    <property type="entry name" value="NrfD-like"/>
</dbReference>
<accession>A0A062XWN3</accession>
<dbReference type="PANTHER" id="PTHR43044:SF2">
    <property type="entry name" value="POLYSULPHIDE REDUCTASE NRFD"/>
    <property type="match status" value="1"/>
</dbReference>
<keyword evidence="5 7" id="KW-1133">Transmembrane helix</keyword>
<feature type="transmembrane region" description="Helical" evidence="7">
    <location>
        <begin position="270"/>
        <end position="290"/>
    </location>
</feature>
<dbReference type="Pfam" id="PF03916">
    <property type="entry name" value="NrfD"/>
    <property type="match status" value="1"/>
</dbReference>